<sequence>MLIERGVQTRLQCDDCSIVVYNATSLEYECVNAIGDIAGPCDMDVKRGIERTYDQITMNDRCESLSFGNKQSVNAMDNPVDWRSVIDINEYLGDFTLLNTKYGILYAYVNETIYWLSNDEVIPPNIILERFEYTEGTGEQIDHLTLQCFVERFDINEVTKLNIMNLPFTLTPTSDTIMSVKTDVSEFVLNSFVLNMVCQKGVCDTQILGLNTEAFAKDMLLTNFTNSGYYTGTINSYINEDFNYCRMAFVYERDVTPQIDIVHETNIEVLNYVGTHVLKMQYTSLVEIYTRELIESVNIAEIEDSLLRNQFDLSREVIELKRTMERRPPVKTVDAIKDSFPILLKEKAGDCDVWASSKWKVRPVWTPMRFITNEWMARCEGSRATFSVNDGCHQTTIPRDDACTNENNDKFQKIINPSESTYIDHEIFTRINDEYSFYVIASYEQSYTGDPQVIMSDQGNVISSTWQWTLGYTNFVYAQGYRIKQAYLIMNNAINVPYNIDVEAKMHVSWRDNFNLNNEQVNGTFSEPSPAILTLREKTYYGVRWNRFTSALSDMIAFSQTFDRQHFDFKYITYTPGYSYTCGQAFRKYQVYAPDRGLIVGPPVSCYPGTPAITYYLYIDPSVNSNEQVIYNIDVNLNTTLCNYESLGSNDPDIQEFDVRYDDIINQMSLFDQRLENVEEAVVDMAQFIEEAEEPSPWDIVDQTLGLLDLGDLVYSATKLVGSMVRKSFSFIKSKISQSITVSKQWTERLKIKWNNRYKSHITSNSVYSPINAVEKGSVYNYVGNYKLKKIESNVPIVETFAEYKDLFDGITNKLKNDVISLSQLNSGAYLRIQEMAFDKLIDFYNKFRLNNTDVPFGAVFVHTSPIDLIKPIGGKYLSERYSREVNNIFLSNRNVIYPFHTSFSSFNIETRDNDLILVRRFGGISEASTVGPTNIKNPKVKIGLIRFEYKIDSVGKFKAMNWNETYKFMTDVYTESDVDNLFKSFLTTNVYEKYKNLSTDEKWTYLLYTTERKYAKRNIVDGVPIANPMYLRQLDRLFDYNTMYNNFNYNLLTRNCQSFVKSYIELATNGMSTNYIKDKNYENFVDYFTRDVEKYLRVSIDNELVEKVKEYGNKLYNVVTSFKINLF</sequence>
<reference evidence="1" key="1">
    <citation type="submission" date="2020-09" db="EMBL/GenBank/DDBJ databases">
        <title>Parvovirus dark matter in the feces of wild birds.</title>
        <authorList>
            <person name="Dai Z."/>
            <person name="Yang S."/>
            <person name="Zhang W."/>
        </authorList>
    </citation>
    <scope>NUCLEOTIDE SEQUENCE</scope>
    <source>
        <strain evidence="1">Rob114par010</strain>
    </source>
</reference>
<proteinExistence type="predicted"/>
<evidence type="ECO:0000313" key="1">
    <source>
        <dbReference type="EMBL" id="QVW56802.1"/>
    </source>
</evidence>
<accession>A0A8E7G1W7</accession>
<protein>
    <submittedName>
        <fullName evidence="1">Structural protein</fullName>
    </submittedName>
</protein>
<dbReference type="EMBL" id="MW046557">
    <property type="protein sequence ID" value="QVW56802.1"/>
    <property type="molecule type" value="Genomic_DNA"/>
</dbReference>
<organism evidence="1">
    <name type="scientific">Luscinia sibilans parvoviridae sp</name>
    <dbReference type="NCBI Taxonomy" id="2794516"/>
    <lineage>
        <taxon>Viruses</taxon>
        <taxon>Monodnaviria</taxon>
        <taxon>Shotokuvirae</taxon>
        <taxon>Cossaviricota</taxon>
        <taxon>Quintoviricetes</taxon>
        <taxon>Piccovirales</taxon>
        <taxon>Parvoviridae</taxon>
    </lineage>
</organism>
<name>A0A8E7G1W7_9VIRU</name>